<organism evidence="1 2">
    <name type="scientific">Lepraria finkii</name>
    <dbReference type="NCBI Taxonomy" id="1340010"/>
    <lineage>
        <taxon>Eukaryota</taxon>
        <taxon>Fungi</taxon>
        <taxon>Dikarya</taxon>
        <taxon>Ascomycota</taxon>
        <taxon>Pezizomycotina</taxon>
        <taxon>Lecanoromycetes</taxon>
        <taxon>OSLEUM clade</taxon>
        <taxon>Lecanoromycetidae</taxon>
        <taxon>Lecanorales</taxon>
        <taxon>Lecanorineae</taxon>
        <taxon>Stereocaulaceae</taxon>
        <taxon>Lepraria</taxon>
    </lineage>
</organism>
<keyword evidence="2" id="KW-1185">Reference proteome</keyword>
<gene>
    <name evidence="1" type="ORF">ABVK25_004159</name>
</gene>
<comment type="caution">
    <text evidence="1">The sequence shown here is derived from an EMBL/GenBank/DDBJ whole genome shotgun (WGS) entry which is preliminary data.</text>
</comment>
<dbReference type="EMBL" id="JBHFEH010000011">
    <property type="protein sequence ID" value="KAL2055351.1"/>
    <property type="molecule type" value="Genomic_DNA"/>
</dbReference>
<evidence type="ECO:0000313" key="2">
    <source>
        <dbReference type="Proteomes" id="UP001590951"/>
    </source>
</evidence>
<evidence type="ECO:0000313" key="1">
    <source>
        <dbReference type="EMBL" id="KAL2055351.1"/>
    </source>
</evidence>
<protein>
    <submittedName>
        <fullName evidence="1">Uncharacterized protein</fullName>
    </submittedName>
</protein>
<dbReference type="Proteomes" id="UP001590951">
    <property type="component" value="Unassembled WGS sequence"/>
</dbReference>
<reference evidence="1 2" key="1">
    <citation type="submission" date="2024-09" db="EMBL/GenBank/DDBJ databases">
        <title>Rethinking Asexuality: The Enigmatic Case of Functional Sexual Genes in Lepraria (Stereocaulaceae).</title>
        <authorList>
            <person name="Doellman M."/>
            <person name="Sun Y."/>
            <person name="Barcenas-Pena A."/>
            <person name="Lumbsch H.T."/>
            <person name="Grewe F."/>
        </authorList>
    </citation>
    <scope>NUCLEOTIDE SEQUENCE [LARGE SCALE GENOMIC DNA]</scope>
    <source>
        <strain evidence="1 2">Grewe 0041</strain>
    </source>
</reference>
<proteinExistence type="predicted"/>
<sequence>MPRRRDGVKNARDSFITQAFFAGLFLILALAKSALISASTLDGTNPLGGDPYAATNGVVSTALSNLDPAERKMVENYTEKELKQALKISECELISKGLVRHG</sequence>
<name>A0ABR4BES0_9LECA</name>
<accession>A0ABR4BES0</accession>